<dbReference type="AlphaFoldDB" id="A0A559KAA6"/>
<comment type="caution">
    <text evidence="1">The sequence shown here is derived from an EMBL/GenBank/DDBJ whole genome shotgun (WGS) entry which is preliminary data.</text>
</comment>
<dbReference type="Pfam" id="PF04245">
    <property type="entry name" value="NA37"/>
    <property type="match status" value="1"/>
</dbReference>
<accession>A0A559KAA6</accession>
<dbReference type="GO" id="GO:0009295">
    <property type="term" value="C:nucleoid"/>
    <property type="evidence" value="ECO:0007669"/>
    <property type="project" value="InterPro"/>
</dbReference>
<sequence>MPNIAISKLIAHDLALDKANPRTYHQLMDLSQVPAEVLDFFANHISNSVIAKQIKVCTFTHQNAAVLIDCLEISNDLSNDQLFIDNSINMTQSLFNVMKSTSSRSSGTLIFILYSDLDSGFPYLAILKMDPNKAIQIDRTNYKFVVQEDILPSLNEKLHKCAFIKLIPTLWDEEFHLRVLDKQQLTGEVSKYFLSAFLESHSIVDNKVMTELVSSHLVEYAVQEKIIHTQAEIVDFNAKVDRMLYLGKSVDLDRDLESLFKTLVPGDADRLSKIDGFKQKLVQKRENVTFEFVAEKSPTIAMLSDSENSIKIQFPLQDKDTKVFLDYKDEEDGSVTTIIQIKGVNLKEKFK</sequence>
<dbReference type="EMBL" id="VNJI01000017">
    <property type="protein sequence ID" value="TVY09068.1"/>
    <property type="molecule type" value="Genomic_DNA"/>
</dbReference>
<evidence type="ECO:0000313" key="2">
    <source>
        <dbReference type="Proteomes" id="UP000317036"/>
    </source>
</evidence>
<gene>
    <name evidence="1" type="ORF">FPZ49_15250</name>
</gene>
<keyword evidence="2" id="KW-1185">Reference proteome</keyword>
<proteinExistence type="predicted"/>
<dbReference type="OrthoDB" id="2860100at2"/>
<organism evidence="1 2">
    <name type="scientific">Paenibacillus cremeus</name>
    <dbReference type="NCBI Taxonomy" id="2163881"/>
    <lineage>
        <taxon>Bacteria</taxon>
        <taxon>Bacillati</taxon>
        <taxon>Bacillota</taxon>
        <taxon>Bacilli</taxon>
        <taxon>Bacillales</taxon>
        <taxon>Paenibacillaceae</taxon>
        <taxon>Paenibacillus</taxon>
    </lineage>
</organism>
<name>A0A559KAA6_9BACL</name>
<dbReference type="Proteomes" id="UP000317036">
    <property type="component" value="Unassembled WGS sequence"/>
</dbReference>
<protein>
    <submittedName>
        <fullName evidence="1">Nucleoid-associated protein</fullName>
    </submittedName>
</protein>
<dbReference type="InterPro" id="IPR007358">
    <property type="entry name" value="Nucleoid_associated_NdpA"/>
</dbReference>
<evidence type="ECO:0000313" key="1">
    <source>
        <dbReference type="EMBL" id="TVY09068.1"/>
    </source>
</evidence>
<dbReference type="RefSeq" id="WP_144848114.1">
    <property type="nucleotide sequence ID" value="NZ_VNJI01000017.1"/>
</dbReference>
<reference evidence="1 2" key="1">
    <citation type="submission" date="2019-07" db="EMBL/GenBank/DDBJ databases">
        <authorList>
            <person name="Kim J."/>
        </authorList>
    </citation>
    <scope>NUCLEOTIDE SEQUENCE [LARGE SCALE GENOMIC DNA]</scope>
    <source>
        <strain evidence="1 2">JC52</strain>
    </source>
</reference>